<keyword evidence="3" id="KW-1185">Reference proteome</keyword>
<protein>
    <submittedName>
        <fullName evidence="2">Glycosyltransferase, family 1</fullName>
    </submittedName>
</protein>
<dbReference type="Gene3D" id="3.40.50.2000">
    <property type="entry name" value="Glycogen Phosphorylase B"/>
    <property type="match status" value="2"/>
</dbReference>
<dbReference type="RefSeq" id="WP_094324455.1">
    <property type="nucleotide sequence ID" value="NZ_CP022347.1"/>
</dbReference>
<dbReference type="AlphaFoldDB" id="A0A222N0I6"/>
<dbReference type="PANTHER" id="PTHR12526">
    <property type="entry name" value="GLYCOSYLTRANSFERASE"/>
    <property type="match status" value="1"/>
</dbReference>
<gene>
    <name evidence="2" type="ORF">CAV_1731</name>
</gene>
<accession>A0A222N0I6</accession>
<feature type="domain" description="Glycosyl transferase family 1" evidence="1">
    <location>
        <begin position="165"/>
        <end position="332"/>
    </location>
</feature>
<dbReference type="CDD" id="cd03820">
    <property type="entry name" value="GT4_AmsD-like"/>
    <property type="match status" value="1"/>
</dbReference>
<dbReference type="Proteomes" id="UP000201169">
    <property type="component" value="Chromosome"/>
</dbReference>
<keyword evidence="2" id="KW-0808">Transferase</keyword>
<sequence length="351" mass="41154">MKKLLILAKDISSNGGGERVGVNLANELCKYYDLEFVSFFKENEKPHFNLNENIKTHYISKLKSRNFLYKFFMKSIYRYILSLKICFFIRRQNFDFILANDGFFVPFFKNKHTRYIRLWHLQAPKRKKKIFAKLDTLVILSKKELSTWQSYHKDIRIIPNFLSQIPEQNANLKQKKILSIGRMDRGDQKGFFRLLELFKLVLADENLRKWKLCIVGDGILKESLKARVKELGLCQNIEIKDFTKNIENEYLNASIYVMTSYFEGFGMVLAEASSYALPCIAFDVNAGPSDIIDDDKTGFLIEDKNLKAYAKKLSYLMKDENLRANFAKNAKQKAKEFSKEKIIKEWLELLS</sequence>
<dbReference type="KEGG" id="cavi:CAV_1731"/>
<organism evidence="2 3">
    <name type="scientific">Campylobacter avium LMG 24591</name>
    <dbReference type="NCBI Taxonomy" id="522484"/>
    <lineage>
        <taxon>Bacteria</taxon>
        <taxon>Pseudomonadati</taxon>
        <taxon>Campylobacterota</taxon>
        <taxon>Epsilonproteobacteria</taxon>
        <taxon>Campylobacterales</taxon>
        <taxon>Campylobacteraceae</taxon>
        <taxon>Campylobacter</taxon>
    </lineage>
</organism>
<dbReference type="GO" id="GO:0016757">
    <property type="term" value="F:glycosyltransferase activity"/>
    <property type="evidence" value="ECO:0007669"/>
    <property type="project" value="InterPro"/>
</dbReference>
<evidence type="ECO:0000313" key="2">
    <source>
        <dbReference type="EMBL" id="ASQ31322.1"/>
    </source>
</evidence>
<dbReference type="InterPro" id="IPR001296">
    <property type="entry name" value="Glyco_trans_1"/>
</dbReference>
<name>A0A222N0I6_9BACT</name>
<dbReference type="Pfam" id="PF00534">
    <property type="entry name" value="Glycos_transf_1"/>
    <property type="match status" value="1"/>
</dbReference>
<evidence type="ECO:0000259" key="1">
    <source>
        <dbReference type="Pfam" id="PF00534"/>
    </source>
</evidence>
<dbReference type="OrthoDB" id="6286688at2"/>
<proteinExistence type="predicted"/>
<reference evidence="2 3" key="1">
    <citation type="submission" date="2017-07" db="EMBL/GenBank/DDBJ databases">
        <title>Analysis of two Campylobacter avium genomes and identification of a novel hippuricase gene.</title>
        <authorList>
            <person name="Miller W.G."/>
            <person name="Chapman M.H."/>
            <person name="Yee E."/>
            <person name="Revez J."/>
            <person name="Bono J.L."/>
            <person name="Rossi M."/>
        </authorList>
    </citation>
    <scope>NUCLEOTIDE SEQUENCE [LARGE SCALE GENOMIC DNA]</scope>
    <source>
        <strain evidence="2 3">LMG 24591</strain>
    </source>
</reference>
<dbReference type="PANTHER" id="PTHR12526:SF630">
    <property type="entry name" value="GLYCOSYLTRANSFERASE"/>
    <property type="match status" value="1"/>
</dbReference>
<evidence type="ECO:0000313" key="3">
    <source>
        <dbReference type="Proteomes" id="UP000201169"/>
    </source>
</evidence>
<dbReference type="SUPFAM" id="SSF53756">
    <property type="entry name" value="UDP-Glycosyltransferase/glycogen phosphorylase"/>
    <property type="match status" value="1"/>
</dbReference>
<dbReference type="EMBL" id="CP022347">
    <property type="protein sequence ID" value="ASQ31322.1"/>
    <property type="molecule type" value="Genomic_DNA"/>
</dbReference>